<dbReference type="AlphaFoldDB" id="A0A9X0AC72"/>
<evidence type="ECO:0000313" key="1">
    <source>
        <dbReference type="EMBL" id="KAJ8060052.1"/>
    </source>
</evidence>
<sequence>MNFLGSLFSSPRKAAAVLFSNNPTDDRSFSSASSPLRFVIPPLVIENAGYRSPEQEKSFQIIISPNNKEIHFSNVIDFIENHPDITVADTAQMIDMAKTQAMQAGTGLEDFTHRLDMFEKTRQFYKQLSITKKDTNEKYTKFIELTNKSKHAKLDIGFS</sequence>
<comment type="caution">
    <text evidence="1">The sequence shown here is derived from an EMBL/GenBank/DDBJ whole genome shotgun (WGS) entry which is preliminary data.</text>
</comment>
<gene>
    <name evidence="1" type="ORF">OCU04_011662</name>
</gene>
<keyword evidence="2" id="KW-1185">Reference proteome</keyword>
<evidence type="ECO:0000313" key="2">
    <source>
        <dbReference type="Proteomes" id="UP001152300"/>
    </source>
</evidence>
<dbReference type="EMBL" id="JAPEIS010000014">
    <property type="protein sequence ID" value="KAJ8060052.1"/>
    <property type="molecule type" value="Genomic_DNA"/>
</dbReference>
<organism evidence="1 2">
    <name type="scientific">Sclerotinia nivalis</name>
    <dbReference type="NCBI Taxonomy" id="352851"/>
    <lineage>
        <taxon>Eukaryota</taxon>
        <taxon>Fungi</taxon>
        <taxon>Dikarya</taxon>
        <taxon>Ascomycota</taxon>
        <taxon>Pezizomycotina</taxon>
        <taxon>Leotiomycetes</taxon>
        <taxon>Helotiales</taxon>
        <taxon>Sclerotiniaceae</taxon>
        <taxon>Sclerotinia</taxon>
    </lineage>
</organism>
<name>A0A9X0AC72_9HELO</name>
<reference evidence="1" key="1">
    <citation type="submission" date="2022-11" db="EMBL/GenBank/DDBJ databases">
        <title>Genome Resource of Sclerotinia nivalis Strain SnTB1, a Plant Pathogen Isolated from American Ginseng.</title>
        <authorList>
            <person name="Fan S."/>
        </authorList>
    </citation>
    <scope>NUCLEOTIDE SEQUENCE</scope>
    <source>
        <strain evidence="1">SnTB1</strain>
    </source>
</reference>
<dbReference type="Proteomes" id="UP001152300">
    <property type="component" value="Unassembled WGS sequence"/>
</dbReference>
<proteinExistence type="predicted"/>
<accession>A0A9X0AC72</accession>
<protein>
    <submittedName>
        <fullName evidence="1">Uncharacterized protein</fullName>
    </submittedName>
</protein>